<gene>
    <name evidence="7" type="ORF">F442_17502</name>
</gene>
<dbReference type="InterPro" id="IPR013320">
    <property type="entry name" value="ConA-like_dom_sf"/>
</dbReference>
<feature type="domain" description="B30.2/SPRY" evidence="6">
    <location>
        <begin position="30"/>
        <end position="232"/>
    </location>
</feature>
<dbReference type="Pfam" id="PF13297">
    <property type="entry name" value="SDE2_2C"/>
    <property type="match status" value="1"/>
</dbReference>
<keyword evidence="5" id="KW-0472">Membrane</keyword>
<dbReference type="GO" id="GO:0008270">
    <property type="term" value="F:zinc ion binding"/>
    <property type="evidence" value="ECO:0007669"/>
    <property type="project" value="UniProtKB-KW"/>
</dbReference>
<dbReference type="InterPro" id="IPR025086">
    <property type="entry name" value="SDE2/SF3A3_SAP"/>
</dbReference>
<dbReference type="GO" id="GO:0004842">
    <property type="term" value="F:ubiquitin-protein transferase activity"/>
    <property type="evidence" value="ECO:0007669"/>
    <property type="project" value="InterPro"/>
</dbReference>
<keyword evidence="1" id="KW-0479">Metal-binding</keyword>
<evidence type="ECO:0000256" key="4">
    <source>
        <dbReference type="SAM" id="MobiDB-lite"/>
    </source>
</evidence>
<keyword evidence="3" id="KW-0862">Zinc</keyword>
<evidence type="ECO:0000256" key="5">
    <source>
        <dbReference type="SAM" id="Phobius"/>
    </source>
</evidence>
<dbReference type="InterPro" id="IPR001870">
    <property type="entry name" value="B30.2/SPRY"/>
</dbReference>
<evidence type="ECO:0000259" key="6">
    <source>
        <dbReference type="PROSITE" id="PS50188"/>
    </source>
</evidence>
<dbReference type="SUPFAM" id="SSF49899">
    <property type="entry name" value="Concanavalin A-like lectins/glucanases"/>
    <property type="match status" value="1"/>
</dbReference>
<dbReference type="InterPro" id="IPR003877">
    <property type="entry name" value="SPRY_dom"/>
</dbReference>
<evidence type="ECO:0000313" key="7">
    <source>
        <dbReference type="EMBL" id="ETP34110.1"/>
    </source>
</evidence>
<dbReference type="PANTHER" id="PTHR13363:SF5">
    <property type="entry name" value="E3 UBIQUITIN-PROTEIN LIGASE RNF123"/>
    <property type="match status" value="1"/>
</dbReference>
<protein>
    <recommendedName>
        <fullName evidence="6">B30.2/SPRY domain-containing protein</fullName>
    </recommendedName>
</protein>
<dbReference type="PANTHER" id="PTHR13363">
    <property type="entry name" value="RING FINGER AND SRY DOMAIN-CONTAINING"/>
    <property type="match status" value="1"/>
</dbReference>
<organism evidence="7 8">
    <name type="scientific">Phytophthora nicotianae P10297</name>
    <dbReference type="NCBI Taxonomy" id="1317064"/>
    <lineage>
        <taxon>Eukaryota</taxon>
        <taxon>Sar</taxon>
        <taxon>Stramenopiles</taxon>
        <taxon>Oomycota</taxon>
        <taxon>Peronosporomycetes</taxon>
        <taxon>Peronosporales</taxon>
        <taxon>Peronosporaceae</taxon>
        <taxon>Phytophthora</taxon>
    </lineage>
</organism>
<dbReference type="Proteomes" id="UP000018948">
    <property type="component" value="Unassembled WGS sequence"/>
</dbReference>
<dbReference type="EMBL" id="ANIY01003664">
    <property type="protein sequence ID" value="ETP34110.1"/>
    <property type="molecule type" value="Genomic_DNA"/>
</dbReference>
<dbReference type="InterPro" id="IPR045129">
    <property type="entry name" value="RNF123/RKP/RSPRY1"/>
</dbReference>
<evidence type="ECO:0000256" key="1">
    <source>
        <dbReference type="ARBA" id="ARBA00022723"/>
    </source>
</evidence>
<evidence type="ECO:0000256" key="2">
    <source>
        <dbReference type="ARBA" id="ARBA00022771"/>
    </source>
</evidence>
<dbReference type="AlphaFoldDB" id="W2YGB8"/>
<evidence type="ECO:0000313" key="8">
    <source>
        <dbReference type="Proteomes" id="UP000018948"/>
    </source>
</evidence>
<keyword evidence="5" id="KW-0812">Transmembrane</keyword>
<evidence type="ECO:0000256" key="3">
    <source>
        <dbReference type="ARBA" id="ARBA00022833"/>
    </source>
</evidence>
<dbReference type="Pfam" id="PF00622">
    <property type="entry name" value="SPRY"/>
    <property type="match status" value="1"/>
</dbReference>
<dbReference type="InterPro" id="IPR043136">
    <property type="entry name" value="B30.2/SPRY_sf"/>
</dbReference>
<reference evidence="7 8" key="1">
    <citation type="submission" date="2013-11" db="EMBL/GenBank/DDBJ databases">
        <title>The Genome Sequence of Phytophthora parasitica P10297.</title>
        <authorList>
            <consortium name="The Broad Institute Genomics Platform"/>
            <person name="Russ C."/>
            <person name="Tyler B."/>
            <person name="Panabieres F."/>
            <person name="Shan W."/>
            <person name="Tripathy S."/>
            <person name="Grunwald N."/>
            <person name="Machado M."/>
            <person name="Johnson C.S."/>
            <person name="Walker B."/>
            <person name="Young S.K."/>
            <person name="Zeng Q."/>
            <person name="Gargeya S."/>
            <person name="Fitzgerald M."/>
            <person name="Haas B."/>
            <person name="Abouelleil A."/>
            <person name="Allen A.W."/>
            <person name="Alvarado L."/>
            <person name="Arachchi H.M."/>
            <person name="Berlin A.M."/>
            <person name="Chapman S.B."/>
            <person name="Gainer-Dewar J."/>
            <person name="Goldberg J."/>
            <person name="Griggs A."/>
            <person name="Gujja S."/>
            <person name="Hansen M."/>
            <person name="Howarth C."/>
            <person name="Imamovic A."/>
            <person name="Ireland A."/>
            <person name="Larimer J."/>
            <person name="McCowan C."/>
            <person name="Murphy C."/>
            <person name="Pearson M."/>
            <person name="Poon T.W."/>
            <person name="Priest M."/>
            <person name="Roberts A."/>
            <person name="Saif S."/>
            <person name="Shea T."/>
            <person name="Sisk P."/>
            <person name="Sykes S."/>
            <person name="Wortman J."/>
            <person name="Nusbaum C."/>
            <person name="Birren B."/>
        </authorList>
    </citation>
    <scope>NUCLEOTIDE SEQUENCE [LARGE SCALE GENOMIC DNA]</scope>
    <source>
        <strain evidence="7 8">P10297</strain>
    </source>
</reference>
<dbReference type="PROSITE" id="PS50188">
    <property type="entry name" value="B302_SPRY"/>
    <property type="match status" value="1"/>
</dbReference>
<keyword evidence="2" id="KW-0863">Zinc-finger</keyword>
<feature type="transmembrane region" description="Helical" evidence="5">
    <location>
        <begin position="6"/>
        <end position="24"/>
    </location>
</feature>
<accession>W2YGB8</accession>
<dbReference type="GO" id="GO:0005737">
    <property type="term" value="C:cytoplasm"/>
    <property type="evidence" value="ECO:0007669"/>
    <property type="project" value="TreeGrafter"/>
</dbReference>
<proteinExistence type="predicted"/>
<keyword evidence="5" id="KW-1133">Transmembrane helix</keyword>
<feature type="compositionally biased region" description="Basic and acidic residues" evidence="4">
    <location>
        <begin position="271"/>
        <end position="296"/>
    </location>
</feature>
<name>W2YGB8_PHYNI</name>
<dbReference type="GO" id="GO:0051603">
    <property type="term" value="P:proteolysis involved in protein catabolic process"/>
    <property type="evidence" value="ECO:0007669"/>
    <property type="project" value="TreeGrafter"/>
</dbReference>
<sequence length="355" mass="39474">MTHMIIITVTYYISSVVVLGVFMLDDGGAAIPRALQPHSMRLLPPPTRTLSRLPPPSSGARRRTLFAARFVRKWPQNRRSSHVPSFPAIIRARLRGELRGGKELSVRCCVAWEKLLEPKLQRASVPVEIFTVVGATLRLVVAGVGLLADSTFKANSETEDGEYAAIDPWSKDDAIGCLLNLDKGTVAFTRNGVDLGVAFWNVKHTASDQGFFPAISVEQTEMLLVNIGSQPFVYEICGFEPVIMALEDEDAKESTPIPVKQQNNGNSSKKVKTETPENSRKKSEKEAAPTEPPIDLKKFETVDQLEDLRLERLKQELSRRDLKYRSVPFTTYLCSVAAYFNTLPNNRNCCCSSAF</sequence>
<dbReference type="Gene3D" id="2.60.120.920">
    <property type="match status" value="1"/>
</dbReference>
<comment type="caution">
    <text evidence="7">The sequence shown here is derived from an EMBL/GenBank/DDBJ whole genome shotgun (WGS) entry which is preliminary data.</text>
</comment>
<feature type="region of interest" description="Disordered" evidence="4">
    <location>
        <begin position="253"/>
        <end position="296"/>
    </location>
</feature>